<accession>A0A7W5BW63</accession>
<name>A0A7W5BW63_9GAMM</name>
<evidence type="ECO:0008006" key="4">
    <source>
        <dbReference type="Google" id="ProtNLM"/>
    </source>
</evidence>
<evidence type="ECO:0000313" key="2">
    <source>
        <dbReference type="EMBL" id="MBB3140219.1"/>
    </source>
</evidence>
<sequence length="162" mass="17325">MKKIILAAAASLTLAGCAGPSVMPPNTSTGNQTEAYSADFDSVWEGAVDWFAVNNIPIKNIEKDSGIIGSEYTLGANYSQIDCGTVNPGAMHILLNQNVVANINVLVRETSAGTTVQPNVFGHGTAMLRDNWNGMPVQLRLDNCVSTGELERSLHQYLSRSL</sequence>
<gene>
    <name evidence="2" type="ORF">FHR96_001071</name>
</gene>
<dbReference type="Proteomes" id="UP000525987">
    <property type="component" value="Unassembled WGS sequence"/>
</dbReference>
<feature type="signal peptide" evidence="1">
    <location>
        <begin position="1"/>
        <end position="18"/>
    </location>
</feature>
<feature type="chain" id="PRO_5031435522" description="Lipoprotein" evidence="1">
    <location>
        <begin position="19"/>
        <end position="162"/>
    </location>
</feature>
<proteinExistence type="predicted"/>
<protein>
    <recommendedName>
        <fullName evidence="4">Lipoprotein</fullName>
    </recommendedName>
</protein>
<reference evidence="2 3" key="1">
    <citation type="submission" date="2020-08" db="EMBL/GenBank/DDBJ databases">
        <title>Genomic Encyclopedia of Type Strains, Phase III (KMG-III): the genomes of soil and plant-associated and newly described type strains.</title>
        <authorList>
            <person name="Whitman W."/>
        </authorList>
    </citation>
    <scope>NUCLEOTIDE SEQUENCE [LARGE SCALE GENOMIC DNA]</scope>
    <source>
        <strain evidence="2 3">CECT 5995</strain>
    </source>
</reference>
<dbReference type="PROSITE" id="PS51257">
    <property type="entry name" value="PROKAR_LIPOPROTEIN"/>
    <property type="match status" value="1"/>
</dbReference>
<keyword evidence="1" id="KW-0732">Signal</keyword>
<dbReference type="EMBL" id="JACHXM010000003">
    <property type="protein sequence ID" value="MBB3140219.1"/>
    <property type="molecule type" value="Genomic_DNA"/>
</dbReference>
<dbReference type="AlphaFoldDB" id="A0A7W5BW63"/>
<keyword evidence="3" id="KW-1185">Reference proteome</keyword>
<evidence type="ECO:0000256" key="1">
    <source>
        <dbReference type="SAM" id="SignalP"/>
    </source>
</evidence>
<organism evidence="2 3">
    <name type="scientific">Halomonas organivorans</name>
    <dbReference type="NCBI Taxonomy" id="257772"/>
    <lineage>
        <taxon>Bacteria</taxon>
        <taxon>Pseudomonadati</taxon>
        <taxon>Pseudomonadota</taxon>
        <taxon>Gammaproteobacteria</taxon>
        <taxon>Oceanospirillales</taxon>
        <taxon>Halomonadaceae</taxon>
        <taxon>Halomonas</taxon>
    </lineage>
</organism>
<comment type="caution">
    <text evidence="2">The sequence shown here is derived from an EMBL/GenBank/DDBJ whole genome shotgun (WGS) entry which is preliminary data.</text>
</comment>
<dbReference type="RefSeq" id="WP_183386629.1">
    <property type="nucleotide sequence ID" value="NZ_JACHXM010000003.1"/>
</dbReference>
<evidence type="ECO:0000313" key="3">
    <source>
        <dbReference type="Proteomes" id="UP000525987"/>
    </source>
</evidence>